<evidence type="ECO:0000313" key="2">
    <source>
        <dbReference type="Proteomes" id="UP000706151"/>
    </source>
</evidence>
<proteinExistence type="predicted"/>
<dbReference type="InterPro" id="IPR018742">
    <property type="entry name" value="DUF2290"/>
</dbReference>
<gene>
    <name evidence="1" type="ORF">IPK02_10400</name>
</gene>
<evidence type="ECO:0000313" key="1">
    <source>
        <dbReference type="EMBL" id="MBK7954323.1"/>
    </source>
</evidence>
<dbReference type="Pfam" id="PF10053">
    <property type="entry name" value="DUF2290"/>
    <property type="match status" value="1"/>
</dbReference>
<organism evidence="1 2">
    <name type="scientific">Candidatus Accumulibacter affinis</name>
    <dbReference type="NCBI Taxonomy" id="2954384"/>
    <lineage>
        <taxon>Bacteria</taxon>
        <taxon>Pseudomonadati</taxon>
        <taxon>Pseudomonadota</taxon>
        <taxon>Betaproteobacteria</taxon>
        <taxon>Candidatus Accumulibacter</taxon>
    </lineage>
</organism>
<accession>A0A935T7B3</accession>
<dbReference type="AlphaFoldDB" id="A0A935T7B3"/>
<dbReference type="Proteomes" id="UP000706151">
    <property type="component" value="Unassembled WGS sequence"/>
</dbReference>
<sequence length="225" mass="25677">MPTPEDIKKQIDGIVGYLVEVGLAGDQNFAFRREVTGGCVEVTFPQAKHVSIALKDRTYHEIYDHLVQARAYNAMMPDGALVQMMYVFAGGKLERHRLAFFPAPHLEEFQNNPDIYLEDEIYADVVAKSIVPFPVRFDYDSRDGVHRELVHPKSHLTLGQYENCRIPVTAPMTPFWFIDFILRNFYHTAFDRYAEKLPPPGTSFEKSILPAERRVVHVVIPAGAL</sequence>
<comment type="caution">
    <text evidence="1">The sequence shown here is derived from an EMBL/GenBank/DDBJ whole genome shotgun (WGS) entry which is preliminary data.</text>
</comment>
<name>A0A935T7B3_9PROT</name>
<protein>
    <submittedName>
        <fullName evidence="1">DUF2290 domain-containing protein</fullName>
    </submittedName>
</protein>
<dbReference type="EMBL" id="JADJOT010000009">
    <property type="protein sequence ID" value="MBK7954323.1"/>
    <property type="molecule type" value="Genomic_DNA"/>
</dbReference>
<reference evidence="1 2" key="1">
    <citation type="submission" date="2020-10" db="EMBL/GenBank/DDBJ databases">
        <title>Connecting structure to function with the recovery of over 1000 high-quality activated sludge metagenome-assembled genomes encoding full-length rRNA genes using long-read sequencing.</title>
        <authorList>
            <person name="Singleton C.M."/>
            <person name="Petriglieri F."/>
            <person name="Kristensen J.M."/>
            <person name="Kirkegaard R.H."/>
            <person name="Michaelsen T.Y."/>
            <person name="Andersen M.H."/>
            <person name="Karst S.M."/>
            <person name="Dueholm M.S."/>
            <person name="Nielsen P.H."/>
            <person name="Albertsen M."/>
        </authorList>
    </citation>
    <scope>NUCLEOTIDE SEQUENCE [LARGE SCALE GENOMIC DNA]</scope>
    <source>
        <strain evidence="1">Fred_18-Q3-R57-64_BAT3C.720</strain>
    </source>
</reference>